<dbReference type="Proteomes" id="UP000594638">
    <property type="component" value="Unassembled WGS sequence"/>
</dbReference>
<reference evidence="1 2" key="1">
    <citation type="submission" date="2019-12" db="EMBL/GenBank/DDBJ databases">
        <authorList>
            <person name="Alioto T."/>
            <person name="Alioto T."/>
            <person name="Gomez Garrido J."/>
        </authorList>
    </citation>
    <scope>NUCLEOTIDE SEQUENCE [LARGE SCALE GENOMIC DNA]</scope>
</reference>
<dbReference type="EMBL" id="CACTIH010003741">
    <property type="protein sequence ID" value="CAA2983711.1"/>
    <property type="molecule type" value="Genomic_DNA"/>
</dbReference>
<keyword evidence="2" id="KW-1185">Reference proteome</keyword>
<organism evidence="1 2">
    <name type="scientific">Olea europaea subsp. europaea</name>
    <dbReference type="NCBI Taxonomy" id="158383"/>
    <lineage>
        <taxon>Eukaryota</taxon>
        <taxon>Viridiplantae</taxon>
        <taxon>Streptophyta</taxon>
        <taxon>Embryophyta</taxon>
        <taxon>Tracheophyta</taxon>
        <taxon>Spermatophyta</taxon>
        <taxon>Magnoliopsida</taxon>
        <taxon>eudicotyledons</taxon>
        <taxon>Gunneridae</taxon>
        <taxon>Pentapetalae</taxon>
        <taxon>asterids</taxon>
        <taxon>lamiids</taxon>
        <taxon>Lamiales</taxon>
        <taxon>Oleaceae</taxon>
        <taxon>Oleeae</taxon>
        <taxon>Olea</taxon>
    </lineage>
</organism>
<dbReference type="AlphaFoldDB" id="A0A8S0RUP8"/>
<gene>
    <name evidence="1" type="ORF">OLEA9_A064237</name>
</gene>
<protein>
    <submittedName>
        <fullName evidence="1">Uncharacterized protein</fullName>
    </submittedName>
</protein>
<sequence length="74" mass="8328">ATGIRSLDQSVSAPAEFPISPSWLQYAQEIKRRQKLPTAVIIYIYLYKAVGERRRIKGLPGIEEKKSRIEAALG</sequence>
<feature type="non-terminal residue" evidence="1">
    <location>
        <position position="74"/>
    </location>
</feature>
<accession>A0A8S0RUP8</accession>
<evidence type="ECO:0000313" key="2">
    <source>
        <dbReference type="Proteomes" id="UP000594638"/>
    </source>
</evidence>
<dbReference type="Gramene" id="OE9A064237T1">
    <property type="protein sequence ID" value="OE9A064237C1"/>
    <property type="gene ID" value="OE9A064237"/>
</dbReference>
<evidence type="ECO:0000313" key="1">
    <source>
        <dbReference type="EMBL" id="CAA2983711.1"/>
    </source>
</evidence>
<comment type="caution">
    <text evidence="1">The sequence shown here is derived from an EMBL/GenBank/DDBJ whole genome shotgun (WGS) entry which is preliminary data.</text>
</comment>
<proteinExistence type="predicted"/>
<feature type="non-terminal residue" evidence="1">
    <location>
        <position position="1"/>
    </location>
</feature>
<name>A0A8S0RUP8_OLEEU</name>